<sequence length="240" mass="28607">MRVKRGRTSERERPSSQDRDIWTILSDLRKKVSNSAQRDSSSSSEEDRGTAKQRGSSSPRERRETRKQEEVEKEQVRREQLKRLHRAQVIQRQLEEVEEKQRALEESGVALEKLLRGETVKVDRSQDDTQLLQTWFRLVLEKNKLVRYESELMIFAQELELEDTQSQLQQKLRRRIAVENSRKSSWELAEEQQIFSEMMRVVEKRDALVSLLEEQRLKERAEDQDLESLVLTKGYQLHWT</sequence>
<dbReference type="OrthoDB" id="20799at2759"/>
<dbReference type="PROSITE" id="PS51848">
    <property type="entry name" value="BMERB"/>
    <property type="match status" value="1"/>
</dbReference>
<evidence type="ECO:0000256" key="1">
    <source>
        <dbReference type="SAM" id="MobiDB-lite"/>
    </source>
</evidence>
<dbReference type="Pfam" id="PF12130">
    <property type="entry name" value="bMERB_dom"/>
    <property type="match status" value="1"/>
</dbReference>
<organism evidence="3 4">
    <name type="scientific">Conger conger</name>
    <name type="common">Conger eel</name>
    <name type="synonym">Muraena conger</name>
    <dbReference type="NCBI Taxonomy" id="82655"/>
    <lineage>
        <taxon>Eukaryota</taxon>
        <taxon>Metazoa</taxon>
        <taxon>Chordata</taxon>
        <taxon>Craniata</taxon>
        <taxon>Vertebrata</taxon>
        <taxon>Euteleostomi</taxon>
        <taxon>Actinopterygii</taxon>
        <taxon>Neopterygii</taxon>
        <taxon>Teleostei</taxon>
        <taxon>Anguilliformes</taxon>
        <taxon>Congridae</taxon>
        <taxon>Conger</taxon>
    </lineage>
</organism>
<feature type="region of interest" description="Disordered" evidence="1">
    <location>
        <begin position="1"/>
        <end position="75"/>
    </location>
</feature>
<proteinExistence type="predicted"/>
<feature type="compositionally biased region" description="Basic and acidic residues" evidence="1">
    <location>
        <begin position="7"/>
        <end position="21"/>
    </location>
</feature>
<evidence type="ECO:0000313" key="3">
    <source>
        <dbReference type="EMBL" id="KAJ8252037.1"/>
    </source>
</evidence>
<feature type="compositionally biased region" description="Basic and acidic residues" evidence="1">
    <location>
        <begin position="59"/>
        <end position="75"/>
    </location>
</feature>
<name>A0A9Q1CWS2_CONCO</name>
<evidence type="ECO:0000313" key="4">
    <source>
        <dbReference type="Proteomes" id="UP001152803"/>
    </source>
</evidence>
<dbReference type="InterPro" id="IPR022735">
    <property type="entry name" value="bMERB_dom"/>
</dbReference>
<dbReference type="AlphaFoldDB" id="A0A9Q1CWS2"/>
<evidence type="ECO:0000259" key="2">
    <source>
        <dbReference type="PROSITE" id="PS51848"/>
    </source>
</evidence>
<dbReference type="PANTHER" id="PTHR23167:SF39">
    <property type="entry name" value="[F-ACTIN]-MONOOXYGENASE MICAL2"/>
    <property type="match status" value="1"/>
</dbReference>
<protein>
    <recommendedName>
        <fullName evidence="2">BMERB domain-containing protein</fullName>
    </recommendedName>
</protein>
<accession>A0A9Q1CWS2</accession>
<feature type="domain" description="BMERB" evidence="2">
    <location>
        <begin position="77"/>
        <end position="228"/>
    </location>
</feature>
<dbReference type="PANTHER" id="PTHR23167">
    <property type="entry name" value="CALPONIN HOMOLOGY DOMAIN-CONTAINING PROTEIN DDB_G0272472-RELATED"/>
    <property type="match status" value="1"/>
</dbReference>
<gene>
    <name evidence="3" type="ORF">COCON_G00213490</name>
</gene>
<keyword evidence="4" id="KW-1185">Reference proteome</keyword>
<dbReference type="SMART" id="SM01203">
    <property type="entry name" value="DUF3585"/>
    <property type="match status" value="1"/>
</dbReference>
<dbReference type="Proteomes" id="UP001152803">
    <property type="component" value="Unassembled WGS sequence"/>
</dbReference>
<comment type="caution">
    <text evidence="3">The sequence shown here is derived from an EMBL/GenBank/DDBJ whole genome shotgun (WGS) entry which is preliminary data.</text>
</comment>
<dbReference type="InterPro" id="IPR050540">
    <property type="entry name" value="F-actin_Monoox_Mical"/>
</dbReference>
<dbReference type="EMBL" id="JAFJMO010000017">
    <property type="protein sequence ID" value="KAJ8252037.1"/>
    <property type="molecule type" value="Genomic_DNA"/>
</dbReference>
<reference evidence="3" key="1">
    <citation type="journal article" date="2023" name="Science">
        <title>Genome structures resolve the early diversification of teleost fishes.</title>
        <authorList>
            <person name="Parey E."/>
            <person name="Louis A."/>
            <person name="Montfort J."/>
            <person name="Bouchez O."/>
            <person name="Roques C."/>
            <person name="Iampietro C."/>
            <person name="Lluch J."/>
            <person name="Castinel A."/>
            <person name="Donnadieu C."/>
            <person name="Desvignes T."/>
            <person name="Floi Bucao C."/>
            <person name="Jouanno E."/>
            <person name="Wen M."/>
            <person name="Mejri S."/>
            <person name="Dirks R."/>
            <person name="Jansen H."/>
            <person name="Henkel C."/>
            <person name="Chen W.J."/>
            <person name="Zahm M."/>
            <person name="Cabau C."/>
            <person name="Klopp C."/>
            <person name="Thompson A.W."/>
            <person name="Robinson-Rechavi M."/>
            <person name="Braasch I."/>
            <person name="Lecointre G."/>
            <person name="Bobe J."/>
            <person name="Postlethwait J.H."/>
            <person name="Berthelot C."/>
            <person name="Roest Crollius H."/>
            <person name="Guiguen Y."/>
        </authorList>
    </citation>
    <scope>NUCLEOTIDE SEQUENCE</scope>
    <source>
        <strain evidence="3">Concon-B</strain>
    </source>
</reference>